<dbReference type="PANTHER" id="PTHR30143:SF0">
    <property type="entry name" value="2-KETO-4-PENTENOATE HYDRATASE"/>
    <property type="match status" value="1"/>
</dbReference>
<evidence type="ECO:0000256" key="1">
    <source>
        <dbReference type="ARBA" id="ARBA00023239"/>
    </source>
</evidence>
<gene>
    <name evidence="3" type="ORF">CBI38_13995</name>
</gene>
<dbReference type="GO" id="GO:0005737">
    <property type="term" value="C:cytoplasm"/>
    <property type="evidence" value="ECO:0007669"/>
    <property type="project" value="TreeGrafter"/>
</dbReference>
<dbReference type="Pfam" id="PF01557">
    <property type="entry name" value="FAA_hydrolase"/>
    <property type="match status" value="1"/>
</dbReference>
<dbReference type="InterPro" id="IPR011234">
    <property type="entry name" value="Fumarylacetoacetase-like_C"/>
</dbReference>
<keyword evidence="1" id="KW-0456">Lyase</keyword>
<dbReference type="GO" id="GO:0008684">
    <property type="term" value="F:2-oxopent-4-enoate hydratase activity"/>
    <property type="evidence" value="ECO:0007669"/>
    <property type="project" value="TreeGrafter"/>
</dbReference>
<name>A0A2S2C3R8_9NOCA</name>
<dbReference type="OrthoDB" id="9792137at2"/>
<dbReference type="InterPro" id="IPR036663">
    <property type="entry name" value="Fumarylacetoacetase_C_sf"/>
</dbReference>
<dbReference type="RefSeq" id="WP_109329685.1">
    <property type="nucleotide sequence ID" value="NZ_CP021354.1"/>
</dbReference>
<dbReference type="InterPro" id="IPR050772">
    <property type="entry name" value="Hydratase-Decarb/MhpD_sf"/>
</dbReference>
<evidence type="ECO:0000313" key="3">
    <source>
        <dbReference type="EMBL" id="AWK75546.1"/>
    </source>
</evidence>
<dbReference type="SUPFAM" id="SSF56529">
    <property type="entry name" value="FAH"/>
    <property type="match status" value="1"/>
</dbReference>
<sequence>MSTPQGTSLPPTARASAEAVAAAAERLSIAAATSAPCAPVRDLIGTDDAAAAYAVQERIVADRLAAGASVVGRKIGLTSPAVQQQLGVDQPDFGVLFDDMRCAEAVPIPLSRLLQPKVEAEIAFVLDHDLVDGPLDDAQIRGAVDYAVAALEIVDSRITGWDITFGDTVADNGSSGLFVLGADRRTLDSFDPVAAQMQMLIDDTEVSTGTGAACLGDPLRALAWLARTAREFGQPLLSGQVILSGALGPMAVIDTAGTVRADITGLGSVTATFTQE</sequence>
<evidence type="ECO:0000259" key="2">
    <source>
        <dbReference type="Pfam" id="PF01557"/>
    </source>
</evidence>
<dbReference type="AlphaFoldDB" id="A0A2S2C3R8"/>
<dbReference type="KEGG" id="roz:CBI38_13995"/>
<organism evidence="3 4">
    <name type="scientific">Rhodococcus oxybenzonivorans</name>
    <dbReference type="NCBI Taxonomy" id="1990687"/>
    <lineage>
        <taxon>Bacteria</taxon>
        <taxon>Bacillati</taxon>
        <taxon>Actinomycetota</taxon>
        <taxon>Actinomycetes</taxon>
        <taxon>Mycobacteriales</taxon>
        <taxon>Nocardiaceae</taxon>
        <taxon>Rhodococcus</taxon>
    </lineage>
</organism>
<protein>
    <submittedName>
        <fullName evidence="3">2-keto-4-pentenoate hydratase</fullName>
    </submittedName>
</protein>
<dbReference type="EMBL" id="CP021354">
    <property type="protein sequence ID" value="AWK75546.1"/>
    <property type="molecule type" value="Genomic_DNA"/>
</dbReference>
<keyword evidence="4" id="KW-1185">Reference proteome</keyword>
<accession>A0A2S2C3R8</accession>
<evidence type="ECO:0000313" key="4">
    <source>
        <dbReference type="Proteomes" id="UP000245711"/>
    </source>
</evidence>
<dbReference type="Gene3D" id="3.90.850.10">
    <property type="entry name" value="Fumarylacetoacetase-like, C-terminal domain"/>
    <property type="match status" value="1"/>
</dbReference>
<reference evidence="3 4" key="1">
    <citation type="submission" date="2017-05" db="EMBL/GenBank/DDBJ databases">
        <title>Isolation of Rhodococcus sp. S2-17 biodegrading of BP-3.</title>
        <authorList>
            <person name="Lee Y."/>
            <person name="Kim K.H."/>
            <person name="Chun B.H."/>
            <person name="Jung H.S."/>
            <person name="Jeon C.O."/>
        </authorList>
    </citation>
    <scope>NUCLEOTIDE SEQUENCE [LARGE SCALE GENOMIC DNA]</scope>
    <source>
        <strain evidence="3 4">S2-17</strain>
    </source>
</reference>
<feature type="domain" description="Fumarylacetoacetase-like C-terminal" evidence="2">
    <location>
        <begin position="106"/>
        <end position="273"/>
    </location>
</feature>
<proteinExistence type="predicted"/>
<dbReference type="Proteomes" id="UP000245711">
    <property type="component" value="Chromosome"/>
</dbReference>
<dbReference type="PANTHER" id="PTHR30143">
    <property type="entry name" value="ACID HYDRATASE"/>
    <property type="match status" value="1"/>
</dbReference>